<dbReference type="CDD" id="cd16015">
    <property type="entry name" value="LTA_synthase"/>
    <property type="match status" value="1"/>
</dbReference>
<organism evidence="3 4">
    <name type="scientific">Pythium insidiosum</name>
    <name type="common">Pythiosis disease agent</name>
    <dbReference type="NCBI Taxonomy" id="114742"/>
    <lineage>
        <taxon>Eukaryota</taxon>
        <taxon>Sar</taxon>
        <taxon>Stramenopiles</taxon>
        <taxon>Oomycota</taxon>
        <taxon>Peronosporomycetes</taxon>
        <taxon>Pythiales</taxon>
        <taxon>Pythiaceae</taxon>
        <taxon>Pythium</taxon>
    </lineage>
</organism>
<dbReference type="Pfam" id="PF00884">
    <property type="entry name" value="Sulfatase"/>
    <property type="match status" value="2"/>
</dbReference>
<dbReference type="Proteomes" id="UP001209570">
    <property type="component" value="Unassembled WGS sequence"/>
</dbReference>
<feature type="compositionally biased region" description="Basic and acidic residues" evidence="1">
    <location>
        <begin position="620"/>
        <end position="632"/>
    </location>
</feature>
<proteinExistence type="predicted"/>
<feature type="region of interest" description="Disordered" evidence="1">
    <location>
        <begin position="333"/>
        <end position="376"/>
    </location>
</feature>
<feature type="region of interest" description="Disordered" evidence="1">
    <location>
        <begin position="611"/>
        <end position="632"/>
    </location>
</feature>
<evidence type="ECO:0000256" key="1">
    <source>
        <dbReference type="SAM" id="MobiDB-lite"/>
    </source>
</evidence>
<feature type="compositionally biased region" description="Polar residues" evidence="1">
    <location>
        <begin position="44"/>
        <end position="54"/>
    </location>
</feature>
<feature type="region of interest" description="Disordered" evidence="1">
    <location>
        <begin position="134"/>
        <end position="159"/>
    </location>
</feature>
<sequence>MSNAMYSLEMEEYLRAPSLTRVSILTSTNTQPSVSNELPAVTPSAVSNNSINAQSNKNEKKKKEKKSESPVPPSDEELKKQEPPSLIERLEAMRQAMIGPHERYRLPENDETRVQYPFYRETLGYSGPKRFTINLPSSGKHASTDQTGSQANDANEETAPLPDILFINVESFRSREVGVLGGRAKKAETGQTVTPFFDKLSRSGVLFRQHYTPAIQTSRTLLATLLGVMPSFTESAALRSRKGLMPPCRTVAEILQAERGYETIFWSATNLNWDNWRTFFSANGFDGVYDDEKVLSYLSDEAREAIRRDERFSWGFHDSVSLSALVNYLDEHHTNRRRHSPKHSPRSGSGSSAKEVVDGGKRRGEGGKGRGKRGRRSHKPLFMDIYTISSHDPWHVPGDYEPSTDFSAFITNHNKRYVNSVNYVDQQLEKLFNRLRKRGLLNNTIVLIEGDHGHGFMEHNNPSVTTSKVYDEMTHIPLLLLADDLLDKSSKGLVVDDPTTTLDLLSTFADMLGIENFMQHSMGQSLMRRRGPGPDTRPVLLGNPFERGTQGMRRGDLKYTLLLGPQRFMVFNMTADPLELSPIEEGELGEASPETQAALAQLADTMEIAQSLYDSGGFMPRDRRDDGSRGED</sequence>
<dbReference type="PANTHER" id="PTHR43751">
    <property type="entry name" value="SULFATASE"/>
    <property type="match status" value="1"/>
</dbReference>
<dbReference type="SUPFAM" id="SSF53649">
    <property type="entry name" value="Alkaline phosphatase-like"/>
    <property type="match status" value="1"/>
</dbReference>
<evidence type="ECO:0000259" key="2">
    <source>
        <dbReference type="Pfam" id="PF00884"/>
    </source>
</evidence>
<evidence type="ECO:0000313" key="4">
    <source>
        <dbReference type="Proteomes" id="UP001209570"/>
    </source>
</evidence>
<feature type="compositionally biased region" description="Polar residues" evidence="1">
    <location>
        <begin position="134"/>
        <end position="153"/>
    </location>
</feature>
<dbReference type="Gene3D" id="3.40.720.10">
    <property type="entry name" value="Alkaline Phosphatase, subunit A"/>
    <property type="match status" value="2"/>
</dbReference>
<dbReference type="AlphaFoldDB" id="A0AAD5QCF5"/>
<dbReference type="InterPro" id="IPR052701">
    <property type="entry name" value="GAG_Ulvan_Degrading_Sulfatases"/>
</dbReference>
<feature type="region of interest" description="Disordered" evidence="1">
    <location>
        <begin position="526"/>
        <end position="547"/>
    </location>
</feature>
<reference evidence="3" key="1">
    <citation type="submission" date="2021-12" db="EMBL/GenBank/DDBJ databases">
        <title>Prjna785345.</title>
        <authorList>
            <person name="Rujirawat T."/>
            <person name="Krajaejun T."/>
        </authorList>
    </citation>
    <scope>NUCLEOTIDE SEQUENCE</scope>
    <source>
        <strain evidence="3">Pi057C3</strain>
    </source>
</reference>
<dbReference type="InterPro" id="IPR000917">
    <property type="entry name" value="Sulfatase_N"/>
</dbReference>
<protein>
    <recommendedName>
        <fullName evidence="2">Sulfatase N-terminal domain-containing protein</fullName>
    </recommendedName>
</protein>
<gene>
    <name evidence="3" type="ORF">P43SY_007676</name>
</gene>
<accession>A0AAD5QCF5</accession>
<dbReference type="EMBL" id="JAKCXM010000063">
    <property type="protein sequence ID" value="KAJ0404423.1"/>
    <property type="molecule type" value="Genomic_DNA"/>
</dbReference>
<feature type="region of interest" description="Disordered" evidence="1">
    <location>
        <begin position="28"/>
        <end position="84"/>
    </location>
</feature>
<feature type="domain" description="Sulfatase N-terminal" evidence="2">
    <location>
        <begin position="377"/>
        <end position="514"/>
    </location>
</feature>
<dbReference type="InterPro" id="IPR017850">
    <property type="entry name" value="Alkaline_phosphatase_core_sf"/>
</dbReference>
<name>A0AAD5QCF5_PYTIN</name>
<feature type="compositionally biased region" description="Basic residues" evidence="1">
    <location>
        <begin position="334"/>
        <end position="345"/>
    </location>
</feature>
<feature type="domain" description="Sulfatase N-terminal" evidence="2">
    <location>
        <begin position="162"/>
        <end position="328"/>
    </location>
</feature>
<feature type="compositionally biased region" description="Basic and acidic residues" evidence="1">
    <location>
        <begin position="355"/>
        <end position="368"/>
    </location>
</feature>
<comment type="caution">
    <text evidence="3">The sequence shown here is derived from an EMBL/GenBank/DDBJ whole genome shotgun (WGS) entry which is preliminary data.</text>
</comment>
<keyword evidence="4" id="KW-1185">Reference proteome</keyword>
<evidence type="ECO:0000313" key="3">
    <source>
        <dbReference type="EMBL" id="KAJ0404423.1"/>
    </source>
</evidence>
<dbReference type="PANTHER" id="PTHR43751:SF3">
    <property type="entry name" value="SULFATASE N-TERMINAL DOMAIN-CONTAINING PROTEIN"/>
    <property type="match status" value="1"/>
</dbReference>